<dbReference type="EMBL" id="GGEC01058838">
    <property type="protein sequence ID" value="MBX39322.1"/>
    <property type="molecule type" value="Transcribed_RNA"/>
</dbReference>
<accession>A0A2P2NA20</accession>
<dbReference type="AlphaFoldDB" id="A0A2P2NA20"/>
<evidence type="ECO:0000313" key="1">
    <source>
        <dbReference type="EMBL" id="MBX39322.1"/>
    </source>
</evidence>
<name>A0A2P2NA20_RHIMU</name>
<organism evidence="1">
    <name type="scientific">Rhizophora mucronata</name>
    <name type="common">Asiatic mangrove</name>
    <dbReference type="NCBI Taxonomy" id="61149"/>
    <lineage>
        <taxon>Eukaryota</taxon>
        <taxon>Viridiplantae</taxon>
        <taxon>Streptophyta</taxon>
        <taxon>Embryophyta</taxon>
        <taxon>Tracheophyta</taxon>
        <taxon>Spermatophyta</taxon>
        <taxon>Magnoliopsida</taxon>
        <taxon>eudicotyledons</taxon>
        <taxon>Gunneridae</taxon>
        <taxon>Pentapetalae</taxon>
        <taxon>rosids</taxon>
        <taxon>fabids</taxon>
        <taxon>Malpighiales</taxon>
        <taxon>Rhizophoraceae</taxon>
        <taxon>Rhizophora</taxon>
    </lineage>
</organism>
<reference evidence="1" key="1">
    <citation type="submission" date="2018-02" db="EMBL/GenBank/DDBJ databases">
        <title>Rhizophora mucronata_Transcriptome.</title>
        <authorList>
            <person name="Meera S.P."/>
            <person name="Sreeshan A."/>
            <person name="Augustine A."/>
        </authorList>
    </citation>
    <scope>NUCLEOTIDE SEQUENCE</scope>
    <source>
        <tissue evidence="1">Leaf</tissue>
    </source>
</reference>
<sequence>MFYFIFLCFPIVTVSVLILN</sequence>
<protein>
    <submittedName>
        <fullName evidence="1">Uncharacterized protein</fullName>
    </submittedName>
</protein>
<proteinExistence type="predicted"/>